<evidence type="ECO:0000313" key="3">
    <source>
        <dbReference type="Proteomes" id="UP000324800"/>
    </source>
</evidence>
<feature type="region of interest" description="Disordered" evidence="1">
    <location>
        <begin position="619"/>
        <end position="668"/>
    </location>
</feature>
<feature type="non-terminal residue" evidence="2">
    <location>
        <position position="769"/>
    </location>
</feature>
<feature type="compositionally biased region" description="Polar residues" evidence="1">
    <location>
        <begin position="631"/>
        <end position="646"/>
    </location>
</feature>
<feature type="compositionally biased region" description="Low complexity" evidence="1">
    <location>
        <begin position="651"/>
        <end position="665"/>
    </location>
</feature>
<feature type="region of interest" description="Disordered" evidence="1">
    <location>
        <begin position="300"/>
        <end position="346"/>
    </location>
</feature>
<feature type="compositionally biased region" description="Polar residues" evidence="1">
    <location>
        <begin position="305"/>
        <end position="346"/>
    </location>
</feature>
<feature type="region of interest" description="Disordered" evidence="1">
    <location>
        <begin position="690"/>
        <end position="718"/>
    </location>
</feature>
<reference evidence="2 3" key="1">
    <citation type="submission" date="2019-03" db="EMBL/GenBank/DDBJ databases">
        <title>Single cell metagenomics reveals metabolic interactions within the superorganism composed of flagellate Streblomastix strix and complex community of Bacteroidetes bacteria on its surface.</title>
        <authorList>
            <person name="Treitli S.C."/>
            <person name="Kolisko M."/>
            <person name="Husnik F."/>
            <person name="Keeling P."/>
            <person name="Hampl V."/>
        </authorList>
    </citation>
    <scope>NUCLEOTIDE SEQUENCE [LARGE SCALE GENOMIC DNA]</scope>
    <source>
        <strain evidence="2">ST1C</strain>
    </source>
</reference>
<feature type="region of interest" description="Disordered" evidence="1">
    <location>
        <begin position="82"/>
        <end position="137"/>
    </location>
</feature>
<name>A0A5J4UHZ1_9EUKA</name>
<feature type="compositionally biased region" description="Basic and acidic residues" evidence="1">
    <location>
        <begin position="92"/>
        <end position="111"/>
    </location>
</feature>
<sequence length="769" mass="89029">MSQQQFNAHRDFQAQSSYTLRYLGLRANGEHHNGFGEGLLNVSTFIQRHARHEHLTVNDWKAFWRKVDTDLYQDTVRIKLNNNDNHHHHHDHDHDHDHNHRHDRERNDRNNQFDLGRGRKRRRVISSEGSANGQNNEDWAEGLHCEIERQQLRQFRIRRNKQEQALCPVQTVSGAPVYMPNLRTAQEEAFRIANNISPNLDEQSSVSWTSPESINQKRNTPIANFRTAQQLLAAQDNQEQLNYQVNIQMYQQIKQLQEVVREIQMQQQDIIINNKQQNEQRQQIDVINLEQITQQNIENIPMNEQGDTNNGNEQLTKTGATHTPQTEAPDNLQHQQTGLSDDLNNMAEQNPIQPIQIFPALLNLTHQTSLSETESLNEQQQLSLSLSPSSSLSIIQTKQNQQPSLKQSLFVTDPNNQFIRGVQQSKYILIEEAVNRLPLFSEDPKRQVEIKVFIGEQVQYINRMEQNDKFQNMMSNMMNKLQNHFVKDEAMRLRIKILNKLSSEEQQRIKRGFGPQMRLTSFYESQIQRKIIQQNDNAIHIDTGQDFSSGKDEQQDEFQEDFVKMSQQLEIRPLNKINGKYKLRKHQRSQKKQRNNQAQPQFYYNNQVLDSRLGPLFSQMNYLGPPRRALDQSNTKFRSRQPTSRRQWIVSPTQTNPQSQTTSYPNQNQSSILNIDFKRIITNPFSVPKEMQHQQNAGDASQVQHAPRDSVQNNGNVRKVASPTDSIVSGQVGVAGTKPINIQTAPSTQLQGNPIREPKVGKNGGKTPV</sequence>
<gene>
    <name evidence="2" type="ORF">EZS28_034883</name>
</gene>
<protein>
    <submittedName>
        <fullName evidence="2">Uncharacterized protein</fullName>
    </submittedName>
</protein>
<evidence type="ECO:0000256" key="1">
    <source>
        <dbReference type="SAM" id="MobiDB-lite"/>
    </source>
</evidence>
<dbReference type="AlphaFoldDB" id="A0A5J4UHZ1"/>
<feature type="region of interest" description="Disordered" evidence="1">
    <location>
        <begin position="738"/>
        <end position="769"/>
    </location>
</feature>
<dbReference type="EMBL" id="SNRW01016219">
    <property type="protein sequence ID" value="KAA6369590.1"/>
    <property type="molecule type" value="Genomic_DNA"/>
</dbReference>
<feature type="compositionally biased region" description="Polar residues" evidence="1">
    <location>
        <begin position="127"/>
        <end position="137"/>
    </location>
</feature>
<proteinExistence type="predicted"/>
<feature type="compositionally biased region" description="Polar residues" evidence="1">
    <location>
        <begin position="693"/>
        <end position="716"/>
    </location>
</feature>
<evidence type="ECO:0000313" key="2">
    <source>
        <dbReference type="EMBL" id="KAA6369590.1"/>
    </source>
</evidence>
<dbReference type="Proteomes" id="UP000324800">
    <property type="component" value="Unassembled WGS sequence"/>
</dbReference>
<comment type="caution">
    <text evidence="2">The sequence shown here is derived from an EMBL/GenBank/DDBJ whole genome shotgun (WGS) entry which is preliminary data.</text>
</comment>
<accession>A0A5J4UHZ1</accession>
<organism evidence="2 3">
    <name type="scientific">Streblomastix strix</name>
    <dbReference type="NCBI Taxonomy" id="222440"/>
    <lineage>
        <taxon>Eukaryota</taxon>
        <taxon>Metamonada</taxon>
        <taxon>Preaxostyla</taxon>
        <taxon>Oxymonadida</taxon>
        <taxon>Streblomastigidae</taxon>
        <taxon>Streblomastix</taxon>
    </lineage>
</organism>
<feature type="compositionally biased region" description="Polar residues" evidence="1">
    <location>
        <begin position="740"/>
        <end position="752"/>
    </location>
</feature>